<comment type="caution">
    <text evidence="1">The sequence shown here is derived from an EMBL/GenBank/DDBJ whole genome shotgun (WGS) entry which is preliminary data.</text>
</comment>
<dbReference type="EMBL" id="CAJHUB010000754">
    <property type="protein sequence ID" value="CAD7682337.1"/>
    <property type="molecule type" value="Genomic_DNA"/>
</dbReference>
<accession>A0A811YXT7</accession>
<dbReference type="Proteomes" id="UP000645828">
    <property type="component" value="Unassembled WGS sequence"/>
</dbReference>
<dbReference type="AlphaFoldDB" id="A0A811YXT7"/>
<sequence>MERMIVETLQCFNQTINLSMDESHELVFNSSQDDNVIREIYEETDPALDFGNIPAELLNSIAQLGKTTNLRHL</sequence>
<evidence type="ECO:0000313" key="2">
    <source>
        <dbReference type="Proteomes" id="UP000645828"/>
    </source>
</evidence>
<organism evidence="1 2">
    <name type="scientific">Nyctereutes procyonoides</name>
    <name type="common">Raccoon dog</name>
    <name type="synonym">Canis procyonoides</name>
    <dbReference type="NCBI Taxonomy" id="34880"/>
    <lineage>
        <taxon>Eukaryota</taxon>
        <taxon>Metazoa</taxon>
        <taxon>Chordata</taxon>
        <taxon>Craniata</taxon>
        <taxon>Vertebrata</taxon>
        <taxon>Euteleostomi</taxon>
        <taxon>Mammalia</taxon>
        <taxon>Eutheria</taxon>
        <taxon>Laurasiatheria</taxon>
        <taxon>Carnivora</taxon>
        <taxon>Caniformia</taxon>
        <taxon>Canidae</taxon>
        <taxon>Nyctereutes</taxon>
    </lineage>
</organism>
<keyword evidence="2" id="KW-1185">Reference proteome</keyword>
<name>A0A811YXT7_NYCPR</name>
<evidence type="ECO:0000313" key="1">
    <source>
        <dbReference type="EMBL" id="CAD7682337.1"/>
    </source>
</evidence>
<reference evidence="1" key="1">
    <citation type="submission" date="2020-12" db="EMBL/GenBank/DDBJ databases">
        <authorList>
            <consortium name="Molecular Ecology Group"/>
        </authorList>
    </citation>
    <scope>NUCLEOTIDE SEQUENCE</scope>
    <source>
        <strain evidence="1">TBG_1078</strain>
    </source>
</reference>
<protein>
    <submittedName>
        <fullName evidence="1">(raccoon dog) hypothetical protein</fullName>
    </submittedName>
</protein>
<proteinExistence type="predicted"/>
<gene>
    <name evidence="1" type="ORF">NYPRO_LOCUS15129</name>
</gene>